<name>A0A7X9P274_9BACT</name>
<dbReference type="Pfam" id="PF03929">
    <property type="entry name" value="PepSY_TM"/>
    <property type="match status" value="1"/>
</dbReference>
<accession>A0A7X9P274</accession>
<keyword evidence="1" id="KW-0812">Transmembrane</keyword>
<gene>
    <name evidence="2" type="ORF">HHU12_08295</name>
</gene>
<evidence type="ECO:0000313" key="2">
    <source>
        <dbReference type="EMBL" id="NME67955.1"/>
    </source>
</evidence>
<dbReference type="PANTHER" id="PTHR34219:SF3">
    <property type="entry name" value="BLL7967 PROTEIN"/>
    <property type="match status" value="1"/>
</dbReference>
<dbReference type="PROSITE" id="PS51257">
    <property type="entry name" value="PROKAR_LIPOPROTEIN"/>
    <property type="match status" value="1"/>
</dbReference>
<feature type="transmembrane region" description="Helical" evidence="1">
    <location>
        <begin position="12"/>
        <end position="34"/>
    </location>
</feature>
<feature type="transmembrane region" description="Helical" evidence="1">
    <location>
        <begin position="139"/>
        <end position="159"/>
    </location>
</feature>
<evidence type="ECO:0000256" key="1">
    <source>
        <dbReference type="SAM" id="Phobius"/>
    </source>
</evidence>
<reference evidence="2 3" key="1">
    <citation type="submission" date="2020-04" db="EMBL/GenBank/DDBJ databases">
        <title>Flammeovirga sp. SR4, a novel species isolated from seawater.</title>
        <authorList>
            <person name="Wang X."/>
        </authorList>
    </citation>
    <scope>NUCLEOTIDE SEQUENCE [LARGE SCALE GENOMIC DNA]</scope>
    <source>
        <strain evidence="2 3">ATCC 23126</strain>
    </source>
</reference>
<dbReference type="Proteomes" id="UP000576082">
    <property type="component" value="Unassembled WGS sequence"/>
</dbReference>
<feature type="transmembrane region" description="Helical" evidence="1">
    <location>
        <begin position="191"/>
        <end position="214"/>
    </location>
</feature>
<keyword evidence="1" id="KW-0472">Membrane</keyword>
<comment type="caution">
    <text evidence="2">The sequence shown here is derived from an EMBL/GenBank/DDBJ whole genome shotgun (WGS) entry which is preliminary data.</text>
</comment>
<dbReference type="InterPro" id="IPR005625">
    <property type="entry name" value="PepSY-ass_TM"/>
</dbReference>
<dbReference type="EMBL" id="JABANE010000017">
    <property type="protein sequence ID" value="NME67955.1"/>
    <property type="molecule type" value="Genomic_DNA"/>
</dbReference>
<sequence>MTLKKIIGKIHLLLGLVSGLVVFIVSITGCIYAFEHEIQELIQPYRFVKEVKGEILPPSEIKKIAYKATDGMKVQRIYYETPQNASMALHYADDAPYFYLTFIDQYTGEVLKVKNLRTDFFTIILYLHISLLLPYGEQIVGASTLIFLVLLISGMVLWWPKNKKKKALKQKFKIKWNARWRRQNYDLHSVLGFYATWILIFTVITGLIWSYSWFEKGVYFILSGGETLVEQRELLSDSKFTFDSTSTTIDKVWYKVLQEDETILGSAIYVPQKSEDIIKIYTSPEHGKYGKLDWRYFDQHTLEEFSVKDYRGRYKDATLTDKIIRLNYDIHTGGILGLAGKFIMFFVSLIASSLPITGFLLWRGRKKKKKATPQEKAVELV</sequence>
<protein>
    <submittedName>
        <fullName evidence="2">PepSY domain-containing protein</fullName>
    </submittedName>
</protein>
<feature type="transmembrane region" description="Helical" evidence="1">
    <location>
        <begin position="342"/>
        <end position="362"/>
    </location>
</feature>
<keyword evidence="3" id="KW-1185">Reference proteome</keyword>
<dbReference type="AlphaFoldDB" id="A0A7X9P274"/>
<dbReference type="RefSeq" id="WP_169656272.1">
    <property type="nucleotide sequence ID" value="NZ_JABANE010000017.1"/>
</dbReference>
<keyword evidence="1" id="KW-1133">Transmembrane helix</keyword>
<proteinExistence type="predicted"/>
<dbReference type="PANTHER" id="PTHR34219">
    <property type="entry name" value="IRON-REGULATED INNER MEMBRANE PROTEIN-RELATED"/>
    <property type="match status" value="1"/>
</dbReference>
<organism evidence="2 3">
    <name type="scientific">Flammeovirga aprica JL-4</name>
    <dbReference type="NCBI Taxonomy" id="694437"/>
    <lineage>
        <taxon>Bacteria</taxon>
        <taxon>Pseudomonadati</taxon>
        <taxon>Bacteroidota</taxon>
        <taxon>Cytophagia</taxon>
        <taxon>Cytophagales</taxon>
        <taxon>Flammeovirgaceae</taxon>
        <taxon>Flammeovirga</taxon>
    </lineage>
</organism>
<evidence type="ECO:0000313" key="3">
    <source>
        <dbReference type="Proteomes" id="UP000576082"/>
    </source>
</evidence>